<name>A0A814N1A8_ADIRI</name>
<dbReference type="Proteomes" id="UP000663852">
    <property type="component" value="Unassembled WGS sequence"/>
</dbReference>
<comment type="caution">
    <text evidence="2">The sequence shown here is derived from an EMBL/GenBank/DDBJ whole genome shotgun (WGS) entry which is preliminary data.</text>
</comment>
<protein>
    <submittedName>
        <fullName evidence="2">Uncharacterized protein</fullName>
    </submittedName>
</protein>
<evidence type="ECO:0000313" key="3">
    <source>
        <dbReference type="Proteomes" id="UP000663852"/>
    </source>
</evidence>
<feature type="region of interest" description="Disordered" evidence="1">
    <location>
        <begin position="1"/>
        <end position="21"/>
    </location>
</feature>
<sequence>MCCSKSNQSSKKKMGNANARRPGGGLGNYGVEYDPYYNYGDIANYGSSYQPIQGYPIGFGTTDGPLLTSVKPSPGALGMYGSTYPAGFNPILEPGLNGPKIRVIYVPSHIVSGMQNLIQPGAIGGVNPINPINPMMAYGGGVNPINPINPMMAYGGGVNPINPMMAYGGGMNPMSGGLGGCGLPPQMLSQLPMSPMGSNCCSLSIQIPPASPQMPYPMPCPPPMIQPIMSPVPMPGPLIMPQMPSPQPIPYPQIVPQMPMGPLPMPYPPVIPQMPISPYPMPYAPAAPPQMPIIPQPIPYPSNMLQPPYLYPMPMIPPQIPMPFPGQIPQMIPQSIPYGPQFPSVPQQPIFPAGVPGTPPYGMPSYAGLNSYSAIPNIGSNIIANPSGINQSPYGQPGLGAYGSFASYSNFSQAALGQPAYPQPGLAGYSGYGQYAQGNYYQPILNQAAFPGFSGVNQSPYGAYGASPYGQSGLIGYGPPGFGNYGQQGFASFNQQGYGVYGNSPYGNVNQPAASGYMQQAPYGYGQQGLAMYGQQNYNGYIPQPYGAFQTPPYGNYGPQPIGAFSPLGVGSFPQAPQQPPQSPYNPFQQQSYNYPGVNPNIFGGSPQFAGVPPGGIFPSAGGFSPAGGPQSVSFPSGTGRQTHNKTNTMGHFSLVTFVICIGLSMVIAKPEVKFRHHQQKRFVRSSEPIRSLHGQKQVNAAGRADATTTMNPLAVIAGPKQDEMACLAACHSCLQGFPAQRKKKDDDNCGPMCDCADRCFFMPVEQVGNMYNQISNIRNGRDCWWRAYNDFFTNAK</sequence>
<reference evidence="2" key="1">
    <citation type="submission" date="2021-02" db="EMBL/GenBank/DDBJ databases">
        <authorList>
            <person name="Nowell W R."/>
        </authorList>
    </citation>
    <scope>NUCLEOTIDE SEQUENCE</scope>
</reference>
<dbReference type="OrthoDB" id="9973815at2759"/>
<dbReference type="AlphaFoldDB" id="A0A814N1A8"/>
<dbReference type="EMBL" id="CAJNOJ010000092">
    <property type="protein sequence ID" value="CAF1086991.1"/>
    <property type="molecule type" value="Genomic_DNA"/>
</dbReference>
<gene>
    <name evidence="2" type="ORF">EDS130_LOCUS19273</name>
</gene>
<organism evidence="2 3">
    <name type="scientific">Adineta ricciae</name>
    <name type="common">Rotifer</name>
    <dbReference type="NCBI Taxonomy" id="249248"/>
    <lineage>
        <taxon>Eukaryota</taxon>
        <taxon>Metazoa</taxon>
        <taxon>Spiralia</taxon>
        <taxon>Gnathifera</taxon>
        <taxon>Rotifera</taxon>
        <taxon>Eurotatoria</taxon>
        <taxon>Bdelloidea</taxon>
        <taxon>Adinetida</taxon>
        <taxon>Adinetidae</taxon>
        <taxon>Adineta</taxon>
    </lineage>
</organism>
<feature type="region of interest" description="Disordered" evidence="1">
    <location>
        <begin position="571"/>
        <end position="591"/>
    </location>
</feature>
<accession>A0A814N1A8</accession>
<evidence type="ECO:0000313" key="2">
    <source>
        <dbReference type="EMBL" id="CAF1086991.1"/>
    </source>
</evidence>
<evidence type="ECO:0000256" key="1">
    <source>
        <dbReference type="SAM" id="MobiDB-lite"/>
    </source>
</evidence>
<proteinExistence type="predicted"/>